<proteinExistence type="predicted"/>
<keyword evidence="3" id="KW-0408">Iron</keyword>
<keyword evidence="4" id="KW-0411">Iron-sulfur</keyword>
<feature type="domain" description="Rieske" evidence="6">
    <location>
        <begin position="191"/>
        <end position="285"/>
    </location>
</feature>
<evidence type="ECO:0000256" key="4">
    <source>
        <dbReference type="ARBA" id="ARBA00023014"/>
    </source>
</evidence>
<keyword evidence="2" id="KW-0479">Metal-binding</keyword>
<accession>A0ABD5Z4N0</accession>
<dbReference type="GO" id="GO:0051537">
    <property type="term" value="F:2 iron, 2 sulfur cluster binding"/>
    <property type="evidence" value="ECO:0007669"/>
    <property type="project" value="UniProtKB-KW"/>
</dbReference>
<evidence type="ECO:0000313" key="8">
    <source>
        <dbReference type="Proteomes" id="UP001596447"/>
    </source>
</evidence>
<evidence type="ECO:0000313" key="7">
    <source>
        <dbReference type="EMBL" id="MFC7200165.1"/>
    </source>
</evidence>
<dbReference type="PROSITE" id="PS51318">
    <property type="entry name" value="TAT"/>
    <property type="match status" value="1"/>
</dbReference>
<dbReference type="AlphaFoldDB" id="A0ABD5Z4N0"/>
<keyword evidence="5" id="KW-1015">Disulfide bond</keyword>
<dbReference type="Gene3D" id="2.102.10.10">
    <property type="entry name" value="Rieske [2Fe-2S] iron-sulphur domain"/>
    <property type="match status" value="1"/>
</dbReference>
<gene>
    <name evidence="7" type="ORF">ACFQJ9_12215</name>
</gene>
<dbReference type="SUPFAM" id="SSF50022">
    <property type="entry name" value="ISP domain"/>
    <property type="match status" value="1"/>
</dbReference>
<organism evidence="7 8">
    <name type="scientific">Halospeciosus flavus</name>
    <dbReference type="NCBI Taxonomy" id="3032283"/>
    <lineage>
        <taxon>Archaea</taxon>
        <taxon>Methanobacteriati</taxon>
        <taxon>Methanobacteriota</taxon>
        <taxon>Stenosarchaea group</taxon>
        <taxon>Halobacteria</taxon>
        <taxon>Halobacteriales</taxon>
        <taxon>Halobacteriaceae</taxon>
        <taxon>Halospeciosus</taxon>
    </lineage>
</organism>
<keyword evidence="1" id="KW-0001">2Fe-2S</keyword>
<dbReference type="PANTHER" id="PTHR10134">
    <property type="entry name" value="CYTOCHROME B-C1 COMPLEX SUBUNIT RIESKE, MITOCHONDRIAL"/>
    <property type="match status" value="1"/>
</dbReference>
<dbReference type="PROSITE" id="PS51296">
    <property type="entry name" value="RIESKE"/>
    <property type="match status" value="1"/>
</dbReference>
<keyword evidence="8" id="KW-1185">Reference proteome</keyword>
<dbReference type="RefSeq" id="WP_279526954.1">
    <property type="nucleotide sequence ID" value="NZ_CP122312.1"/>
</dbReference>
<dbReference type="InterPro" id="IPR036922">
    <property type="entry name" value="Rieske_2Fe-2S_sf"/>
</dbReference>
<evidence type="ECO:0000256" key="2">
    <source>
        <dbReference type="ARBA" id="ARBA00022723"/>
    </source>
</evidence>
<comment type="caution">
    <text evidence="7">The sequence shown here is derived from an EMBL/GenBank/DDBJ whole genome shotgun (WGS) entry which is preliminary data.</text>
</comment>
<sequence length="285" mass="31153">MADEDKYPDTESGRRRFVKGVVGSAALAGVGTAGFAGVSLTTSPSGQGGGPTQYFGIENTDGPAPRGMPQIPIRIDDEGYLVGRYPKVETTTQQGREVKVAREEIAGIVYSPDWFQFCGVQGYEGLDPEYEGDNYFRYAANSGYEWQEQEVSAGDKVHVDDFSNYETWNNGIGTAGAGKPAMVTWRSQDTKNAIPVQVLRSTKVSGLANDDQTNNAWIKESTEQGFVAWLNKCTHFCCVPGFKTTAQAAQFGAANEVYCPCHQSVYDPFKIKKLSFVAYPRPEES</sequence>
<dbReference type="EMBL" id="JBHTAR010000011">
    <property type="protein sequence ID" value="MFC7200165.1"/>
    <property type="molecule type" value="Genomic_DNA"/>
</dbReference>
<dbReference type="InterPro" id="IPR014349">
    <property type="entry name" value="Rieske_Fe-S_prot"/>
</dbReference>
<protein>
    <submittedName>
        <fullName evidence="7">Ubiquinol-cytochrome c reductase iron-sulfur subunit</fullName>
    </submittedName>
</protein>
<evidence type="ECO:0000256" key="3">
    <source>
        <dbReference type="ARBA" id="ARBA00023004"/>
    </source>
</evidence>
<name>A0ABD5Z4N0_9EURY</name>
<evidence type="ECO:0000259" key="6">
    <source>
        <dbReference type="PROSITE" id="PS51296"/>
    </source>
</evidence>
<evidence type="ECO:0000256" key="5">
    <source>
        <dbReference type="ARBA" id="ARBA00023157"/>
    </source>
</evidence>
<dbReference type="InterPro" id="IPR017941">
    <property type="entry name" value="Rieske_2Fe-2S"/>
</dbReference>
<dbReference type="InterPro" id="IPR006311">
    <property type="entry name" value="TAT_signal"/>
</dbReference>
<reference evidence="7 8" key="1">
    <citation type="journal article" date="2019" name="Int. J. Syst. Evol. Microbiol.">
        <title>The Global Catalogue of Microorganisms (GCM) 10K type strain sequencing project: providing services to taxonomists for standard genome sequencing and annotation.</title>
        <authorList>
            <consortium name="The Broad Institute Genomics Platform"/>
            <consortium name="The Broad Institute Genome Sequencing Center for Infectious Disease"/>
            <person name="Wu L."/>
            <person name="Ma J."/>
        </authorList>
    </citation>
    <scope>NUCLEOTIDE SEQUENCE [LARGE SCALE GENOMIC DNA]</scope>
    <source>
        <strain evidence="7 8">XZGYJ-43</strain>
    </source>
</reference>
<dbReference type="GO" id="GO:0046872">
    <property type="term" value="F:metal ion binding"/>
    <property type="evidence" value="ECO:0007669"/>
    <property type="project" value="UniProtKB-KW"/>
</dbReference>
<evidence type="ECO:0000256" key="1">
    <source>
        <dbReference type="ARBA" id="ARBA00022714"/>
    </source>
</evidence>
<dbReference type="Proteomes" id="UP001596447">
    <property type="component" value="Unassembled WGS sequence"/>
</dbReference>